<evidence type="ECO:0000313" key="14">
    <source>
        <dbReference type="Proteomes" id="UP000053398"/>
    </source>
</evidence>
<evidence type="ECO:0000256" key="8">
    <source>
        <dbReference type="RuleBase" id="RU000672"/>
    </source>
</evidence>
<dbReference type="RefSeq" id="WP_059265168.1">
    <property type="nucleotide sequence ID" value="NZ_KQ948362.1"/>
</dbReference>
<evidence type="ECO:0000256" key="7">
    <source>
        <dbReference type="PIRSR" id="PIRSR600269-51"/>
    </source>
</evidence>
<evidence type="ECO:0000256" key="5">
    <source>
        <dbReference type="ARBA" id="ARBA00023008"/>
    </source>
</evidence>
<dbReference type="Pfam" id="PF01179">
    <property type="entry name" value="Cu_amine_oxid"/>
    <property type="match status" value="1"/>
</dbReference>
<comment type="cofactor">
    <cofactor evidence="8">
        <name>Cu cation</name>
        <dbReference type="ChEBI" id="CHEBI:23378"/>
    </cofactor>
    <text evidence="8">Contains 1 topaquinone per subunit.</text>
</comment>
<dbReference type="PROSITE" id="PS01165">
    <property type="entry name" value="COPPER_AMINE_OXID_2"/>
    <property type="match status" value="1"/>
</dbReference>
<organism evidence="13 14">
    <name type="scientific">Streptomyces corchorusii</name>
    <name type="common">Streptomyces chibaensis</name>
    <dbReference type="NCBI Taxonomy" id="1903"/>
    <lineage>
        <taxon>Bacteria</taxon>
        <taxon>Bacillati</taxon>
        <taxon>Actinomycetota</taxon>
        <taxon>Actinomycetes</taxon>
        <taxon>Kitasatosporales</taxon>
        <taxon>Streptomycetaceae</taxon>
        <taxon>Streptomyces</taxon>
    </lineage>
</organism>
<dbReference type="Proteomes" id="UP000053398">
    <property type="component" value="Unassembled WGS sequence"/>
</dbReference>
<name>A0A124HKQ0_STRCK</name>
<evidence type="ECO:0000256" key="2">
    <source>
        <dbReference type="ARBA" id="ARBA00022723"/>
    </source>
</evidence>
<dbReference type="GO" id="GO:0005507">
    <property type="term" value="F:copper ion binding"/>
    <property type="evidence" value="ECO:0007669"/>
    <property type="project" value="InterPro"/>
</dbReference>
<comment type="PTM">
    <text evidence="7 8">Topaquinone (TPQ) is generated by copper-dependent autoxidation of a specific tyrosyl residue.</text>
</comment>
<feature type="region of interest" description="Disordered" evidence="9">
    <location>
        <begin position="206"/>
        <end position="228"/>
    </location>
</feature>
<dbReference type="PANTHER" id="PTHR10638">
    <property type="entry name" value="COPPER AMINE OXIDASE"/>
    <property type="match status" value="1"/>
</dbReference>
<dbReference type="PANTHER" id="PTHR10638:SF41">
    <property type="entry name" value="AMINE OXIDASE"/>
    <property type="match status" value="1"/>
</dbReference>
<evidence type="ECO:0000256" key="3">
    <source>
        <dbReference type="ARBA" id="ARBA00022772"/>
    </source>
</evidence>
<dbReference type="Gene3D" id="2.70.98.20">
    <property type="entry name" value="Copper amine oxidase, catalytic domain"/>
    <property type="match status" value="1"/>
</dbReference>
<dbReference type="InterPro" id="IPR015802">
    <property type="entry name" value="Cu_amine_oxidase_N3"/>
</dbReference>
<keyword evidence="3 6" id="KW-0801">TPQ</keyword>
<dbReference type="NCBIfam" id="NF008559">
    <property type="entry name" value="PRK11504.1"/>
    <property type="match status" value="1"/>
</dbReference>
<evidence type="ECO:0000259" key="10">
    <source>
        <dbReference type="Pfam" id="PF01179"/>
    </source>
</evidence>
<dbReference type="Pfam" id="PF02728">
    <property type="entry name" value="Cu_amine_oxidN3"/>
    <property type="match status" value="1"/>
</dbReference>
<protein>
    <recommendedName>
        <fullName evidence="8">Amine oxidase</fullName>
        <ecNumber evidence="8">1.4.3.-</ecNumber>
    </recommendedName>
</protein>
<feature type="domain" description="Copper amine oxidase catalytic" evidence="10">
    <location>
        <begin position="237"/>
        <end position="639"/>
    </location>
</feature>
<dbReference type="Pfam" id="PF02727">
    <property type="entry name" value="Cu_amine_oxidN2"/>
    <property type="match status" value="1"/>
</dbReference>
<dbReference type="SUPFAM" id="SSF49998">
    <property type="entry name" value="Amine oxidase catalytic domain"/>
    <property type="match status" value="1"/>
</dbReference>
<evidence type="ECO:0000256" key="4">
    <source>
        <dbReference type="ARBA" id="ARBA00023002"/>
    </source>
</evidence>
<comment type="similarity">
    <text evidence="1 8">Belongs to the copper/topaquinone oxidase family.</text>
</comment>
<dbReference type="InterPro" id="IPR015800">
    <property type="entry name" value="Cu_amine_oxidase_N2"/>
</dbReference>
<comment type="caution">
    <text evidence="13">The sequence shown here is derived from an EMBL/GenBank/DDBJ whole genome shotgun (WGS) entry which is preliminary data.</text>
</comment>
<dbReference type="Gene3D" id="3.10.450.40">
    <property type="match status" value="2"/>
</dbReference>
<feature type="active site" description="Schiff-base intermediate with substrate; via topaquinone" evidence="6">
    <location>
        <position position="397"/>
    </location>
</feature>
<reference evidence="13 14" key="1">
    <citation type="submission" date="2015-10" db="EMBL/GenBank/DDBJ databases">
        <title>Draft genome sequence of Streptomyces corchorusii DSM 40340, type strain for the species Streptomyces corchorusii.</title>
        <authorList>
            <person name="Ruckert C."/>
            <person name="Winkler A."/>
            <person name="Kalinowski J."/>
            <person name="Kampfer P."/>
            <person name="Glaeser S."/>
        </authorList>
    </citation>
    <scope>NUCLEOTIDE SEQUENCE [LARGE SCALE GENOMIC DNA]</scope>
    <source>
        <strain evidence="13 14">DSM 40340</strain>
    </source>
</reference>
<feature type="modified residue" description="2',4',5'-topaquinone" evidence="7">
    <location>
        <position position="397"/>
    </location>
</feature>
<feature type="active site" description="Proton acceptor" evidence="6">
    <location>
        <position position="313"/>
    </location>
</feature>
<dbReference type="InterPro" id="IPR036460">
    <property type="entry name" value="Cu_amine_oxidase_C_sf"/>
</dbReference>
<dbReference type="GO" id="GO:0008131">
    <property type="term" value="F:primary methylamine oxidase activity"/>
    <property type="evidence" value="ECO:0007669"/>
    <property type="project" value="InterPro"/>
</dbReference>
<proteinExistence type="inferred from homology"/>
<dbReference type="InterPro" id="IPR015798">
    <property type="entry name" value="Cu_amine_oxidase_C"/>
</dbReference>
<keyword evidence="14" id="KW-1185">Reference proteome</keyword>
<dbReference type="InterPro" id="IPR000269">
    <property type="entry name" value="Cu_amine_oxidase"/>
</dbReference>
<dbReference type="InterPro" id="IPR016182">
    <property type="entry name" value="Cu_amine_oxidase_N-reg"/>
</dbReference>
<keyword evidence="4 8" id="KW-0560">Oxidoreductase</keyword>
<dbReference type="InterPro" id="IPR049947">
    <property type="entry name" value="Cu_Am_Ox_Cu-bd"/>
</dbReference>
<dbReference type="EC" id="1.4.3.-" evidence="8"/>
<feature type="domain" description="Copper amine oxidase N2-terminal" evidence="11">
    <location>
        <begin position="14"/>
        <end position="98"/>
    </location>
</feature>
<evidence type="ECO:0000259" key="12">
    <source>
        <dbReference type="Pfam" id="PF02728"/>
    </source>
</evidence>
<feature type="domain" description="Copper amine oxidase N3-terminal" evidence="12">
    <location>
        <begin position="106"/>
        <end position="204"/>
    </location>
</feature>
<gene>
    <name evidence="13" type="primary">tynA</name>
    <name evidence="13" type="ORF">AQJ11_29410</name>
</gene>
<evidence type="ECO:0000259" key="11">
    <source>
        <dbReference type="Pfam" id="PF02727"/>
    </source>
</evidence>
<evidence type="ECO:0000256" key="1">
    <source>
        <dbReference type="ARBA" id="ARBA00007983"/>
    </source>
</evidence>
<accession>A0A124HKQ0</accession>
<keyword evidence="5 8" id="KW-0186">Copper</keyword>
<evidence type="ECO:0000256" key="9">
    <source>
        <dbReference type="SAM" id="MobiDB-lite"/>
    </source>
</evidence>
<evidence type="ECO:0000313" key="13">
    <source>
        <dbReference type="EMBL" id="KUN20319.1"/>
    </source>
</evidence>
<dbReference type="EMBL" id="LMWP01000035">
    <property type="protein sequence ID" value="KUN20319.1"/>
    <property type="molecule type" value="Genomic_DNA"/>
</dbReference>
<dbReference type="GO" id="GO:0009308">
    <property type="term" value="P:amine metabolic process"/>
    <property type="evidence" value="ECO:0007669"/>
    <property type="project" value="UniProtKB-UniRule"/>
</dbReference>
<keyword evidence="2 8" id="KW-0479">Metal-binding</keyword>
<dbReference type="GO" id="GO:0048038">
    <property type="term" value="F:quinone binding"/>
    <property type="evidence" value="ECO:0007669"/>
    <property type="project" value="InterPro"/>
</dbReference>
<sequence>MTVSPATTTVATRHPLQPLTADEIHLAATLLKSGRGLTADVRFVMMSLKEPAKDRLADEDPRHCPPREVSVVLRDRRHRRTYEAVVCLDTEKVTLWRPCPGVHTAITEEEFAQCDAAVRADPRWQEGMRRRGCGDFSLAMVDAWPTGHTGDHPDWPGRRLSYALTFLRTRPRDNGYARPVENLVALVDLDSMEVLEVTDRGVVPLPPLSGNYDPDERDDDGNWPPAVRERTDLKPIDITQPEGPSFTVDGYAVRWQKWRLRLGFTVREGLVLHQLGYEDKGRVRSVLHRASLAEMYTPYGDPGFTHYRKNAFDEGEYGAGFMVNALELGCDCLGEIHYFDAVVHDQDGEPVTLPHAICMHEEDMNIAWKHTDFRTGRVVTRRQRRLVISSFAVLGNYQYGYFWYLYLDGTIGFEVKLTGMISTGAFSGPCPPYGAAVAPGLYGPHHQHFFSMRLDMAVDGPRNSVYEVDSVPLPMDEHNPYGNAWRTEARLLATERQAEQRTAQAATGRFWNIVNPHRRNGLGEPVGYKLVPSSGLLPMQPRGSQAWHRARFTYGHLWVTAHDPAQMYAAGDYPNQHPGEGGLPEYVRDDRPTADTDIVLWHTFGEHHVVRPEDWPAMPVVATGFTLRPNGFFDGNPALDLPAPDACRADSCHDPLPDDRTPERNSAP</sequence>
<evidence type="ECO:0000256" key="6">
    <source>
        <dbReference type="PIRSR" id="PIRSR600269-50"/>
    </source>
</evidence>
<dbReference type="SUPFAM" id="SSF54416">
    <property type="entry name" value="Amine oxidase N-terminal region"/>
    <property type="match status" value="2"/>
</dbReference>
<dbReference type="AlphaFoldDB" id="A0A124HKQ0"/>